<gene>
    <name evidence="2" type="ORF">C8F04DRAFT_714453</name>
</gene>
<dbReference type="SUPFAM" id="SSF56112">
    <property type="entry name" value="Protein kinase-like (PK-like)"/>
    <property type="match status" value="1"/>
</dbReference>
<dbReference type="AlphaFoldDB" id="A0AAD6SS82"/>
<evidence type="ECO:0000259" key="1">
    <source>
        <dbReference type="PROSITE" id="PS50011"/>
    </source>
</evidence>
<evidence type="ECO:0000313" key="2">
    <source>
        <dbReference type="EMBL" id="KAJ7030852.1"/>
    </source>
</evidence>
<dbReference type="SMART" id="SM00219">
    <property type="entry name" value="TyrKc"/>
    <property type="match status" value="1"/>
</dbReference>
<accession>A0AAD6SS82</accession>
<feature type="domain" description="Protein kinase" evidence="1">
    <location>
        <begin position="1"/>
        <end position="159"/>
    </location>
</feature>
<name>A0AAD6SS82_9AGAR</name>
<dbReference type="GO" id="GO:0005524">
    <property type="term" value="F:ATP binding"/>
    <property type="evidence" value="ECO:0007669"/>
    <property type="project" value="InterPro"/>
</dbReference>
<keyword evidence="2" id="KW-0808">Transferase</keyword>
<keyword evidence="2" id="KW-0418">Kinase</keyword>
<comment type="caution">
    <text evidence="2">The sequence shown here is derived from an EMBL/GenBank/DDBJ whole genome shotgun (WGS) entry which is preliminary data.</text>
</comment>
<protein>
    <submittedName>
        <fullName evidence="2">Kinase-like domain-containing protein</fullName>
    </submittedName>
</protein>
<dbReference type="GO" id="GO:0005737">
    <property type="term" value="C:cytoplasm"/>
    <property type="evidence" value="ECO:0007669"/>
    <property type="project" value="TreeGrafter"/>
</dbReference>
<dbReference type="EMBL" id="JARJCM010000087">
    <property type="protein sequence ID" value="KAJ7030852.1"/>
    <property type="molecule type" value="Genomic_DNA"/>
</dbReference>
<dbReference type="InterPro" id="IPR020635">
    <property type="entry name" value="Tyr_kinase_cat_dom"/>
</dbReference>
<dbReference type="PANTHER" id="PTHR23257:SF963">
    <property type="entry name" value="AT08303P"/>
    <property type="match status" value="1"/>
</dbReference>
<sequence>MVTSASLRGGYHPGYRIVVVMLRILYIVIDDAGNPLISDFGLSRLAETVSTRTPGADNSLRWLAPELLRGDNLLTLSSDIYSYGMTVLELFTHERPWSSIPQSVVVIIQAIQGLRPPRPMQSQILERGLDVNCWALVEHCWAQSPEERPTIQEILSSLP</sequence>
<dbReference type="InterPro" id="IPR011009">
    <property type="entry name" value="Kinase-like_dom_sf"/>
</dbReference>
<dbReference type="Gene3D" id="1.10.510.10">
    <property type="entry name" value="Transferase(Phosphotransferase) domain 1"/>
    <property type="match status" value="1"/>
</dbReference>
<organism evidence="2 3">
    <name type="scientific">Mycena alexandri</name>
    <dbReference type="NCBI Taxonomy" id="1745969"/>
    <lineage>
        <taxon>Eukaryota</taxon>
        <taxon>Fungi</taxon>
        <taxon>Dikarya</taxon>
        <taxon>Basidiomycota</taxon>
        <taxon>Agaricomycotina</taxon>
        <taxon>Agaricomycetes</taxon>
        <taxon>Agaricomycetidae</taxon>
        <taxon>Agaricales</taxon>
        <taxon>Marasmiineae</taxon>
        <taxon>Mycenaceae</taxon>
        <taxon>Mycena</taxon>
    </lineage>
</organism>
<dbReference type="GO" id="GO:0004713">
    <property type="term" value="F:protein tyrosine kinase activity"/>
    <property type="evidence" value="ECO:0007669"/>
    <property type="project" value="InterPro"/>
</dbReference>
<dbReference type="GO" id="GO:0007165">
    <property type="term" value="P:signal transduction"/>
    <property type="evidence" value="ECO:0007669"/>
    <property type="project" value="TreeGrafter"/>
</dbReference>
<evidence type="ECO:0000313" key="3">
    <source>
        <dbReference type="Proteomes" id="UP001218188"/>
    </source>
</evidence>
<dbReference type="PROSITE" id="PS50011">
    <property type="entry name" value="PROTEIN_KINASE_DOM"/>
    <property type="match status" value="1"/>
</dbReference>
<dbReference type="InterPro" id="IPR001245">
    <property type="entry name" value="Ser-Thr/Tyr_kinase_cat_dom"/>
</dbReference>
<dbReference type="InterPro" id="IPR050167">
    <property type="entry name" value="Ser_Thr_protein_kinase"/>
</dbReference>
<dbReference type="Pfam" id="PF07714">
    <property type="entry name" value="PK_Tyr_Ser-Thr"/>
    <property type="match status" value="1"/>
</dbReference>
<dbReference type="InterPro" id="IPR000719">
    <property type="entry name" value="Prot_kinase_dom"/>
</dbReference>
<dbReference type="Proteomes" id="UP001218188">
    <property type="component" value="Unassembled WGS sequence"/>
</dbReference>
<reference evidence="2" key="1">
    <citation type="submission" date="2023-03" db="EMBL/GenBank/DDBJ databases">
        <title>Massive genome expansion in bonnet fungi (Mycena s.s.) driven by repeated elements and novel gene families across ecological guilds.</title>
        <authorList>
            <consortium name="Lawrence Berkeley National Laboratory"/>
            <person name="Harder C.B."/>
            <person name="Miyauchi S."/>
            <person name="Viragh M."/>
            <person name="Kuo A."/>
            <person name="Thoen E."/>
            <person name="Andreopoulos B."/>
            <person name="Lu D."/>
            <person name="Skrede I."/>
            <person name="Drula E."/>
            <person name="Henrissat B."/>
            <person name="Morin E."/>
            <person name="Kohler A."/>
            <person name="Barry K."/>
            <person name="LaButti K."/>
            <person name="Morin E."/>
            <person name="Salamov A."/>
            <person name="Lipzen A."/>
            <person name="Mereny Z."/>
            <person name="Hegedus B."/>
            <person name="Baldrian P."/>
            <person name="Stursova M."/>
            <person name="Weitz H."/>
            <person name="Taylor A."/>
            <person name="Grigoriev I.V."/>
            <person name="Nagy L.G."/>
            <person name="Martin F."/>
            <person name="Kauserud H."/>
        </authorList>
    </citation>
    <scope>NUCLEOTIDE SEQUENCE</scope>
    <source>
        <strain evidence="2">CBHHK200</strain>
    </source>
</reference>
<proteinExistence type="predicted"/>
<keyword evidence="3" id="KW-1185">Reference proteome</keyword>
<dbReference type="PANTHER" id="PTHR23257">
    <property type="entry name" value="SERINE-THREONINE PROTEIN KINASE"/>
    <property type="match status" value="1"/>
</dbReference>